<dbReference type="Pfam" id="PF00583">
    <property type="entry name" value="Acetyltransf_1"/>
    <property type="match status" value="1"/>
</dbReference>
<protein>
    <submittedName>
        <fullName evidence="4">GNAT family N-acetyltransferase</fullName>
    </submittedName>
</protein>
<dbReference type="AlphaFoldDB" id="A0A5P8M381"/>
<dbReference type="PANTHER" id="PTHR43877">
    <property type="entry name" value="AMINOALKYLPHOSPHONATE N-ACETYLTRANSFERASE-RELATED-RELATED"/>
    <property type="match status" value="1"/>
</dbReference>
<evidence type="ECO:0000256" key="2">
    <source>
        <dbReference type="ARBA" id="ARBA00023315"/>
    </source>
</evidence>
<dbReference type="PROSITE" id="PS51186">
    <property type="entry name" value="GNAT"/>
    <property type="match status" value="2"/>
</dbReference>
<dbReference type="EMBL" id="CP045143">
    <property type="protein sequence ID" value="QFR22962.1"/>
    <property type="molecule type" value="Genomic_DNA"/>
</dbReference>
<evidence type="ECO:0000313" key="4">
    <source>
        <dbReference type="EMBL" id="QFR22962.1"/>
    </source>
</evidence>
<organism evidence="4 5">
    <name type="scientific">Schleiferilactobacillus harbinensis</name>
    <dbReference type="NCBI Taxonomy" id="304207"/>
    <lineage>
        <taxon>Bacteria</taxon>
        <taxon>Bacillati</taxon>
        <taxon>Bacillota</taxon>
        <taxon>Bacilli</taxon>
        <taxon>Lactobacillales</taxon>
        <taxon>Lactobacillaceae</taxon>
        <taxon>Schleiferilactobacillus</taxon>
    </lineage>
</organism>
<dbReference type="Pfam" id="PF13508">
    <property type="entry name" value="Acetyltransf_7"/>
    <property type="match status" value="1"/>
</dbReference>
<evidence type="ECO:0000259" key="3">
    <source>
        <dbReference type="PROSITE" id="PS51186"/>
    </source>
</evidence>
<dbReference type="CDD" id="cd04301">
    <property type="entry name" value="NAT_SF"/>
    <property type="match status" value="2"/>
</dbReference>
<dbReference type="Gene3D" id="3.40.630.30">
    <property type="match status" value="1"/>
</dbReference>
<evidence type="ECO:0000313" key="5">
    <source>
        <dbReference type="Proteomes" id="UP000326779"/>
    </source>
</evidence>
<dbReference type="SUPFAM" id="SSF55729">
    <property type="entry name" value="Acyl-CoA N-acyltransferases (Nat)"/>
    <property type="match status" value="1"/>
</dbReference>
<sequence length="324" mass="35757">MESLLALYGTRISRDMLQYTYQFLMEASTRMTITIVPNLSAAQRAAANQLVAAVEAHDHTYREPYLSNQFNFSLTMPSFFLAYRADQLIGLLSLYTDGGAGTMADVFVLVHPECRRQGVATALWQAAKPVLLANGYTEWEFITEQVFLADYPEFLARTGLQADPETEYQMAAAAAQFPMPKQSPGRIRPLRAADVAALVPLYTAAFADQTPAAAHNYLMRAIPDDQTLTYVYVLNQQLVGSCAVDISGVSDYFFSLFISADYQNQGLGTDMVRQIMAVRSAAAPKAFTLGVETNNPAALHVYANAGFKKQTEVVYLICPKKNNH</sequence>
<dbReference type="InterPro" id="IPR000182">
    <property type="entry name" value="GNAT_dom"/>
</dbReference>
<dbReference type="Proteomes" id="UP000326779">
    <property type="component" value="Chromosome"/>
</dbReference>
<accession>A0A5P8M381</accession>
<name>A0A5P8M381_9LACO</name>
<proteinExistence type="predicted"/>
<dbReference type="KEGG" id="lhb:D1010_05630"/>
<evidence type="ECO:0000256" key="1">
    <source>
        <dbReference type="ARBA" id="ARBA00022679"/>
    </source>
</evidence>
<dbReference type="InterPro" id="IPR016181">
    <property type="entry name" value="Acyl_CoA_acyltransferase"/>
</dbReference>
<dbReference type="GO" id="GO:0016747">
    <property type="term" value="F:acyltransferase activity, transferring groups other than amino-acyl groups"/>
    <property type="evidence" value="ECO:0007669"/>
    <property type="project" value="InterPro"/>
</dbReference>
<feature type="domain" description="N-acetyltransferase" evidence="3">
    <location>
        <begin position="34"/>
        <end position="180"/>
    </location>
</feature>
<gene>
    <name evidence="4" type="ORF">D1010_05630</name>
</gene>
<dbReference type="InterPro" id="IPR050832">
    <property type="entry name" value="Bact_Acetyltransf"/>
</dbReference>
<reference evidence="4 5" key="1">
    <citation type="submission" date="2019-10" db="EMBL/GenBank/DDBJ databases">
        <title>The completed genome of Lactobacillus harbinensis M1.</title>
        <authorList>
            <person name="Zheng Y."/>
        </authorList>
    </citation>
    <scope>NUCLEOTIDE SEQUENCE [LARGE SCALE GENOMIC DNA]</scope>
    <source>
        <strain evidence="4 5">M1</strain>
    </source>
</reference>
<keyword evidence="2" id="KW-0012">Acyltransferase</keyword>
<feature type="domain" description="N-acetyltransferase" evidence="3">
    <location>
        <begin position="185"/>
        <end position="324"/>
    </location>
</feature>
<dbReference type="PANTHER" id="PTHR43877:SF2">
    <property type="entry name" value="AMINOALKYLPHOSPHONATE N-ACETYLTRANSFERASE-RELATED"/>
    <property type="match status" value="1"/>
</dbReference>
<keyword evidence="1 4" id="KW-0808">Transferase</keyword>